<gene>
    <name evidence="1" type="ORF">IAA22_01165</name>
</gene>
<evidence type="ECO:0000313" key="1">
    <source>
        <dbReference type="EMBL" id="HIZ17714.1"/>
    </source>
</evidence>
<dbReference type="EMBL" id="DXBZ01000029">
    <property type="protein sequence ID" value="HIZ17714.1"/>
    <property type="molecule type" value="Genomic_DNA"/>
</dbReference>
<evidence type="ECO:0000313" key="2">
    <source>
        <dbReference type="Proteomes" id="UP000824029"/>
    </source>
</evidence>
<protein>
    <submittedName>
        <fullName evidence="1">Uncharacterized protein</fullName>
    </submittedName>
</protein>
<accession>A0A9D2INT9</accession>
<dbReference type="Proteomes" id="UP000824029">
    <property type="component" value="Unassembled WGS sequence"/>
</dbReference>
<reference evidence="1" key="2">
    <citation type="submission" date="2021-04" db="EMBL/GenBank/DDBJ databases">
        <authorList>
            <person name="Gilroy R."/>
        </authorList>
    </citation>
    <scope>NUCLEOTIDE SEQUENCE</scope>
    <source>
        <strain evidence="1">ChiHecolR3B27-1887</strain>
    </source>
</reference>
<sequence length="375" mass="40714">MQLTLDRLTALRALRVFRGTRQPLPSSRCDLPAPDPSPQRRWTTRILPLERIALRSAPSAERPIEVVAPSAQARLQASFARCRVRSTSVPPHSFVDLGDGLFIPCPELLFFELADVLTMEALALLAYELCGTYARDAAEPRLGEVAYDVPPVTSVDRILAYLDELGDRTNVTLARHALSYAADNAWSPMESIVALMTCLRPDELGYGLGRVRLNVRHGATPELVALGCKGSRVPDIEVEGTHVGFNYGSTLHLDLGSIAEAASGGDATGAIRSVREKYLDDLRRNRELAALGSITLPVTAQDLFAPGGLDAVMLEAAMVIDQVDGGFALSDVRAILGPGSLQKRRQQLIWSLLPWEEGAAHARAALARRPWDVAL</sequence>
<reference evidence="1" key="1">
    <citation type="journal article" date="2021" name="PeerJ">
        <title>Extensive microbial diversity within the chicken gut microbiome revealed by metagenomics and culture.</title>
        <authorList>
            <person name="Gilroy R."/>
            <person name="Ravi A."/>
            <person name="Getino M."/>
            <person name="Pursley I."/>
            <person name="Horton D.L."/>
            <person name="Alikhan N.F."/>
            <person name="Baker D."/>
            <person name="Gharbi K."/>
            <person name="Hall N."/>
            <person name="Watson M."/>
            <person name="Adriaenssens E.M."/>
            <person name="Foster-Nyarko E."/>
            <person name="Jarju S."/>
            <person name="Secka A."/>
            <person name="Antonio M."/>
            <person name="Oren A."/>
            <person name="Chaudhuri R.R."/>
            <person name="La Ragione R."/>
            <person name="Hildebrand F."/>
            <person name="Pallen M.J."/>
        </authorList>
    </citation>
    <scope>NUCLEOTIDE SEQUENCE</scope>
    <source>
        <strain evidence="1">ChiHecolR3B27-1887</strain>
    </source>
</reference>
<proteinExistence type="predicted"/>
<comment type="caution">
    <text evidence="1">The sequence shown here is derived from an EMBL/GenBank/DDBJ whole genome shotgun (WGS) entry which is preliminary data.</text>
</comment>
<organism evidence="1 2">
    <name type="scientific">Candidatus Olsenella stercoravium</name>
    <dbReference type="NCBI Taxonomy" id="2838713"/>
    <lineage>
        <taxon>Bacteria</taxon>
        <taxon>Bacillati</taxon>
        <taxon>Actinomycetota</taxon>
        <taxon>Coriobacteriia</taxon>
        <taxon>Coriobacteriales</taxon>
        <taxon>Atopobiaceae</taxon>
        <taxon>Olsenella</taxon>
    </lineage>
</organism>
<dbReference type="AlphaFoldDB" id="A0A9D2INT9"/>
<name>A0A9D2INT9_9ACTN</name>